<dbReference type="Gene3D" id="1.20.1250.20">
    <property type="entry name" value="MFS general substrate transporter like domains"/>
    <property type="match status" value="1"/>
</dbReference>
<feature type="transmembrane region" description="Helical" evidence="6">
    <location>
        <begin position="166"/>
        <end position="184"/>
    </location>
</feature>
<dbReference type="InterPro" id="IPR005828">
    <property type="entry name" value="MFS_sugar_transport-like"/>
</dbReference>
<dbReference type="STRING" id="568069.A0A1J1HLT5"/>
<dbReference type="EMBL" id="CVRI01000010">
    <property type="protein sequence ID" value="CRK89024.1"/>
    <property type="molecule type" value="Genomic_DNA"/>
</dbReference>
<name>A0A1J1HLT5_9DIPT</name>
<feature type="transmembrane region" description="Helical" evidence="6">
    <location>
        <begin position="368"/>
        <end position="389"/>
    </location>
</feature>
<keyword evidence="9" id="KW-1185">Reference proteome</keyword>
<feature type="transmembrane region" description="Helical" evidence="6">
    <location>
        <begin position="190"/>
        <end position="210"/>
    </location>
</feature>
<dbReference type="PANTHER" id="PTHR48021">
    <property type="match status" value="1"/>
</dbReference>
<feature type="transmembrane region" description="Helical" evidence="6">
    <location>
        <begin position="37"/>
        <end position="57"/>
    </location>
</feature>
<evidence type="ECO:0000256" key="1">
    <source>
        <dbReference type="ARBA" id="ARBA00004141"/>
    </source>
</evidence>
<dbReference type="GO" id="GO:0022857">
    <property type="term" value="F:transmembrane transporter activity"/>
    <property type="evidence" value="ECO:0007669"/>
    <property type="project" value="InterPro"/>
</dbReference>
<feature type="transmembrane region" description="Helical" evidence="6">
    <location>
        <begin position="260"/>
        <end position="284"/>
    </location>
</feature>
<dbReference type="OrthoDB" id="6339427at2759"/>
<feature type="domain" description="Major facilitator superfamily (MFS) profile" evidence="7">
    <location>
        <begin position="38"/>
        <end position="457"/>
    </location>
</feature>
<keyword evidence="3 6" id="KW-1133">Transmembrane helix</keyword>
<evidence type="ECO:0000256" key="4">
    <source>
        <dbReference type="ARBA" id="ARBA00023136"/>
    </source>
</evidence>
<proteinExistence type="predicted"/>
<dbReference type="AlphaFoldDB" id="A0A1J1HLT5"/>
<dbReference type="InterPro" id="IPR020846">
    <property type="entry name" value="MFS_dom"/>
</dbReference>
<feature type="transmembrane region" description="Helical" evidence="6">
    <location>
        <begin position="131"/>
        <end position="154"/>
    </location>
</feature>
<dbReference type="GO" id="GO:0016020">
    <property type="term" value="C:membrane"/>
    <property type="evidence" value="ECO:0007669"/>
    <property type="project" value="UniProtKB-SubCell"/>
</dbReference>
<keyword evidence="2 6" id="KW-0812">Transmembrane</keyword>
<comment type="subcellular location">
    <subcellularLocation>
        <location evidence="1">Membrane</location>
        <topology evidence="1">Multi-pass membrane protein</topology>
    </subcellularLocation>
</comment>
<sequence>MMANENRRQFFSLSQEEILGFNDEHVDVNVTKLKKKIYYFIVSFGYILNGFYVGWSSKFFSLNEKSSDSNDFRRSQISWIISTFPLGVVIASFLVYKLYYYIGTKLSLLVASLLILLSWAVTICFGNKFEALIFARIIGGLGGGIVFILVPLYMKELMGPEYNSKIVELLITLFGLGIFTQYFIDLVTPLQHSWIVFALALLFFVICCLIPESPRYQAFREMEVENTYDFEKAVRLHKLFNVEDLQRKSLKDLFNELKKLNLLSVIGLFLVEQFIGGISILFYMKHFSQLTGGHLSPEMMATTVGVTLIFSIPLSKLVKFSRITSIRKQIISSSMVILSCMAILAVFCVTEGSVGYKLNMNGVDLVPVAAFVIVTFFYVVGISRNLLLIMQQILSSYALQLHLRTLSIAVTWFFIFAMTKLLPQLLYLVGVGYFYCYMVVFALIALIFLCKIIPSSLNLEVDRATPSVMETSLVMASSVASETPSANPLSTTSSFNEVHQAEEI</sequence>
<evidence type="ECO:0000256" key="3">
    <source>
        <dbReference type="ARBA" id="ARBA00022989"/>
    </source>
</evidence>
<feature type="compositionally biased region" description="Polar residues" evidence="5">
    <location>
        <begin position="482"/>
        <end position="497"/>
    </location>
</feature>
<dbReference type="Proteomes" id="UP000183832">
    <property type="component" value="Unassembled WGS sequence"/>
</dbReference>
<gene>
    <name evidence="8" type="ORF">CLUMA_CG002519</name>
</gene>
<protein>
    <submittedName>
        <fullName evidence="8">CLUMA_CG002519, isoform A</fullName>
    </submittedName>
</protein>
<feature type="transmembrane region" description="Helical" evidence="6">
    <location>
        <begin position="330"/>
        <end position="356"/>
    </location>
</feature>
<evidence type="ECO:0000256" key="2">
    <source>
        <dbReference type="ARBA" id="ARBA00022692"/>
    </source>
</evidence>
<dbReference type="SUPFAM" id="SSF103473">
    <property type="entry name" value="MFS general substrate transporter"/>
    <property type="match status" value="1"/>
</dbReference>
<feature type="transmembrane region" description="Helical" evidence="6">
    <location>
        <begin position="106"/>
        <end position="125"/>
    </location>
</feature>
<keyword evidence="4 6" id="KW-0472">Membrane</keyword>
<organism evidence="8 9">
    <name type="scientific">Clunio marinus</name>
    <dbReference type="NCBI Taxonomy" id="568069"/>
    <lineage>
        <taxon>Eukaryota</taxon>
        <taxon>Metazoa</taxon>
        <taxon>Ecdysozoa</taxon>
        <taxon>Arthropoda</taxon>
        <taxon>Hexapoda</taxon>
        <taxon>Insecta</taxon>
        <taxon>Pterygota</taxon>
        <taxon>Neoptera</taxon>
        <taxon>Endopterygota</taxon>
        <taxon>Diptera</taxon>
        <taxon>Nematocera</taxon>
        <taxon>Chironomoidea</taxon>
        <taxon>Chironomidae</taxon>
        <taxon>Clunio</taxon>
    </lineage>
</organism>
<dbReference type="InterPro" id="IPR036259">
    <property type="entry name" value="MFS_trans_sf"/>
</dbReference>
<feature type="transmembrane region" description="Helical" evidence="6">
    <location>
        <begin position="401"/>
        <end position="419"/>
    </location>
</feature>
<evidence type="ECO:0000259" key="7">
    <source>
        <dbReference type="PROSITE" id="PS50850"/>
    </source>
</evidence>
<reference evidence="8 9" key="1">
    <citation type="submission" date="2015-04" db="EMBL/GenBank/DDBJ databases">
        <authorList>
            <person name="Syromyatnikov M.Y."/>
            <person name="Popov V.N."/>
        </authorList>
    </citation>
    <scope>NUCLEOTIDE SEQUENCE [LARGE SCALE GENOMIC DNA]</scope>
</reference>
<feature type="transmembrane region" description="Helical" evidence="6">
    <location>
        <begin position="425"/>
        <end position="449"/>
    </location>
</feature>
<dbReference type="InterPro" id="IPR050549">
    <property type="entry name" value="MFS_Trehalose_Transporter"/>
</dbReference>
<accession>A0A1J1HLT5</accession>
<dbReference type="PANTHER" id="PTHR48021:SF96">
    <property type="entry name" value="FACILITATED TREHALOSE TRANSPORTER TRET1-1-RELATED"/>
    <property type="match status" value="1"/>
</dbReference>
<dbReference type="Pfam" id="PF00083">
    <property type="entry name" value="Sugar_tr"/>
    <property type="match status" value="1"/>
</dbReference>
<evidence type="ECO:0000256" key="5">
    <source>
        <dbReference type="SAM" id="MobiDB-lite"/>
    </source>
</evidence>
<evidence type="ECO:0000313" key="8">
    <source>
        <dbReference type="EMBL" id="CRK89024.1"/>
    </source>
</evidence>
<feature type="region of interest" description="Disordered" evidence="5">
    <location>
        <begin position="482"/>
        <end position="504"/>
    </location>
</feature>
<feature type="transmembrane region" description="Helical" evidence="6">
    <location>
        <begin position="77"/>
        <end position="99"/>
    </location>
</feature>
<evidence type="ECO:0000256" key="6">
    <source>
        <dbReference type="SAM" id="Phobius"/>
    </source>
</evidence>
<feature type="transmembrane region" description="Helical" evidence="6">
    <location>
        <begin position="299"/>
        <end position="318"/>
    </location>
</feature>
<dbReference type="PROSITE" id="PS50850">
    <property type="entry name" value="MFS"/>
    <property type="match status" value="1"/>
</dbReference>
<evidence type="ECO:0000313" key="9">
    <source>
        <dbReference type="Proteomes" id="UP000183832"/>
    </source>
</evidence>